<dbReference type="Gene3D" id="3.90.1170.50">
    <property type="entry name" value="Aldehyde oxidase/xanthine dehydrogenase, a/b hammerhead"/>
    <property type="match status" value="1"/>
</dbReference>
<name>A0ABX2QL05_9HYPH</name>
<dbReference type="EMBL" id="JABXYK010000010">
    <property type="protein sequence ID" value="NVP57016.1"/>
    <property type="molecule type" value="Genomic_DNA"/>
</dbReference>
<protein>
    <submittedName>
        <fullName evidence="3">Xanthine dehydrogenase family protein molybdopterin-binding subunit</fullName>
    </submittedName>
</protein>
<feature type="domain" description="Aldehyde oxidase/xanthine dehydrogenase second molybdopterin binding" evidence="2">
    <location>
        <begin position="565"/>
        <end position="642"/>
    </location>
</feature>
<gene>
    <name evidence="3" type="ORF">HV823_17305</name>
</gene>
<dbReference type="PIRSF" id="PIRSF036389">
    <property type="entry name" value="IOR_B"/>
    <property type="match status" value="1"/>
</dbReference>
<evidence type="ECO:0000259" key="1">
    <source>
        <dbReference type="Pfam" id="PF02738"/>
    </source>
</evidence>
<dbReference type="InterPro" id="IPR037165">
    <property type="entry name" value="AldOxase/xan_DH_Mopterin-bd_sf"/>
</dbReference>
<keyword evidence="4" id="KW-1185">Reference proteome</keyword>
<dbReference type="SUPFAM" id="SSF56003">
    <property type="entry name" value="Molybdenum cofactor-binding domain"/>
    <property type="match status" value="2"/>
</dbReference>
<feature type="domain" description="Aldehyde oxidase/xanthine dehydrogenase first molybdopterin binding" evidence="1">
    <location>
        <begin position="280"/>
        <end position="416"/>
    </location>
</feature>
<sequence length="702" mass="75312">MTVTPLPKSLQDTPQLGSWISFASPGKVQVRTGKVELGQGILVALAQIVAEELEVALERVEILPADTLLSPNEGFTAGSQSVEVSGAALRLVAAQSRQALLRVAATRTGHRPEEISCHDGLLRVEGTDIGLDFWTLAPEVDWTQVVDVRTIGRDRRDYRLAGTSTRRGDVLQRLASGGFIHDMAFEGMRHARIVRQPFRLARLASIDRTGFSRRHPTVVIFQKGDFLAFVGADEYAVHAAHDEAEVFVEWTPDPGRKCAAKAPAEMRKEVRKDHAGHRATNSAIRARYSRGYIAHGSIGPSCALAHFVDGGLTVWSHSQGVFALRDQIAACLDLRPLRVRVIHVPGAGCYGHNGADDAALDAAIVACELKGTPVRVQWSRVDELSRGPLGAAMATEIEAALGSDGSVSAWKLSVVSAPQAQRPGTGGYANLSSAEALDPGHAPRHVEDVPELAGGGASRNATAIYDFPDHEVSVSLDTRSPIRTSSLRSLGAHLNVFAIECAMDELAGIAGIDPIALRLRHLKDKRCRAVLNEVAAMSGWRPDDAGGEGRGRGVGVSRYKNKGAWLAAVAEVTVDEAVRVERLWLCVDAGFLINPQGARAQIEGGALQSASWTLLESVPVADGRVPPLNWSNYPILRFSDVPEVETRFIVNENEPPLGAGEAAQGPVAAAIGNAVSHALGVRVRDLPLTRERLMQLLVSDER</sequence>
<dbReference type="RefSeq" id="WP_176950976.1">
    <property type="nucleotide sequence ID" value="NZ_JABXYK010000010.1"/>
</dbReference>
<dbReference type="InterPro" id="IPR052516">
    <property type="entry name" value="N-heterocyclic_Hydroxylase"/>
</dbReference>
<dbReference type="Pfam" id="PF20256">
    <property type="entry name" value="MoCoBD_2"/>
    <property type="match status" value="2"/>
</dbReference>
<dbReference type="InterPro" id="IPR012368">
    <property type="entry name" value="OxRdtase_Mopterin-bd_su_IorB"/>
</dbReference>
<comment type="caution">
    <text evidence="3">The sequence shown here is derived from an EMBL/GenBank/DDBJ whole genome shotgun (WGS) entry which is preliminary data.</text>
</comment>
<dbReference type="PANTHER" id="PTHR47495">
    <property type="entry name" value="ALDEHYDE DEHYDROGENASE"/>
    <property type="match status" value="1"/>
</dbReference>
<feature type="domain" description="Aldehyde oxidase/xanthine dehydrogenase second molybdopterin binding" evidence="2">
    <location>
        <begin position="13"/>
        <end position="135"/>
    </location>
</feature>
<dbReference type="InterPro" id="IPR046867">
    <property type="entry name" value="AldOxase/xan_DH_MoCoBD2"/>
</dbReference>
<dbReference type="Pfam" id="PF02738">
    <property type="entry name" value="MoCoBD_1"/>
    <property type="match status" value="1"/>
</dbReference>
<dbReference type="Gene3D" id="3.30.365.10">
    <property type="entry name" value="Aldehyde oxidase/xanthine dehydrogenase, molybdopterin binding domain"/>
    <property type="match status" value="3"/>
</dbReference>
<dbReference type="InterPro" id="IPR008274">
    <property type="entry name" value="AldOxase/xan_DH_MoCoBD1"/>
</dbReference>
<evidence type="ECO:0000313" key="3">
    <source>
        <dbReference type="EMBL" id="NVP57016.1"/>
    </source>
</evidence>
<evidence type="ECO:0000313" key="4">
    <source>
        <dbReference type="Proteomes" id="UP000659172"/>
    </source>
</evidence>
<reference evidence="3 4" key="1">
    <citation type="submission" date="2020-06" db="EMBL/GenBank/DDBJ databases">
        <title>Rhizobium sp.nov. isolated from the tomato plant.</title>
        <authorList>
            <person name="Thin K.K."/>
            <person name="Zhang X."/>
            <person name="He S."/>
        </authorList>
    </citation>
    <scope>NUCLEOTIDE SEQUENCE [LARGE SCALE GENOMIC DNA]</scope>
    <source>
        <strain evidence="3 4">DBTS2</strain>
    </source>
</reference>
<organism evidence="3 4">
    <name type="scientific">Mycoplana rhizolycopersici</name>
    <dbReference type="NCBI Taxonomy" id="2746702"/>
    <lineage>
        <taxon>Bacteria</taxon>
        <taxon>Pseudomonadati</taxon>
        <taxon>Pseudomonadota</taxon>
        <taxon>Alphaproteobacteria</taxon>
        <taxon>Hyphomicrobiales</taxon>
        <taxon>Rhizobiaceae</taxon>
        <taxon>Mycoplana</taxon>
    </lineage>
</organism>
<evidence type="ECO:0000259" key="2">
    <source>
        <dbReference type="Pfam" id="PF20256"/>
    </source>
</evidence>
<proteinExistence type="predicted"/>
<dbReference type="Proteomes" id="UP000659172">
    <property type="component" value="Unassembled WGS sequence"/>
</dbReference>
<accession>A0ABX2QL05</accession>
<dbReference type="PANTHER" id="PTHR47495:SF1">
    <property type="entry name" value="BLL3820 PROTEIN"/>
    <property type="match status" value="1"/>
</dbReference>